<comment type="caution">
    <text evidence="2">The sequence shown here is derived from an EMBL/GenBank/DDBJ whole genome shotgun (WGS) entry which is preliminary data.</text>
</comment>
<evidence type="ECO:0000313" key="3">
    <source>
        <dbReference type="Proteomes" id="UP000735302"/>
    </source>
</evidence>
<evidence type="ECO:0000313" key="2">
    <source>
        <dbReference type="EMBL" id="GFO03688.1"/>
    </source>
</evidence>
<gene>
    <name evidence="2" type="ORF">PoB_003019300</name>
</gene>
<dbReference type="EMBL" id="BLXT01003727">
    <property type="protein sequence ID" value="GFO03688.1"/>
    <property type="molecule type" value="Genomic_DNA"/>
</dbReference>
<feature type="compositionally biased region" description="Basic and acidic residues" evidence="1">
    <location>
        <begin position="8"/>
        <end position="28"/>
    </location>
</feature>
<protein>
    <submittedName>
        <fullName evidence="2">Fgfr1 oncogene partner</fullName>
    </submittedName>
</protein>
<accession>A0AAV4AAM3</accession>
<organism evidence="2 3">
    <name type="scientific">Plakobranchus ocellatus</name>
    <dbReference type="NCBI Taxonomy" id="259542"/>
    <lineage>
        <taxon>Eukaryota</taxon>
        <taxon>Metazoa</taxon>
        <taxon>Spiralia</taxon>
        <taxon>Lophotrochozoa</taxon>
        <taxon>Mollusca</taxon>
        <taxon>Gastropoda</taxon>
        <taxon>Heterobranchia</taxon>
        <taxon>Euthyneura</taxon>
        <taxon>Panpulmonata</taxon>
        <taxon>Sacoglossa</taxon>
        <taxon>Placobranchoidea</taxon>
        <taxon>Plakobranchidae</taxon>
        <taxon>Plakobranchus</taxon>
    </lineage>
</organism>
<feature type="region of interest" description="Disordered" evidence="1">
    <location>
        <begin position="1"/>
        <end position="82"/>
    </location>
</feature>
<reference evidence="2 3" key="1">
    <citation type="journal article" date="2021" name="Elife">
        <title>Chloroplast acquisition without the gene transfer in kleptoplastic sea slugs, Plakobranchus ocellatus.</title>
        <authorList>
            <person name="Maeda T."/>
            <person name="Takahashi S."/>
            <person name="Yoshida T."/>
            <person name="Shimamura S."/>
            <person name="Takaki Y."/>
            <person name="Nagai Y."/>
            <person name="Toyoda A."/>
            <person name="Suzuki Y."/>
            <person name="Arimoto A."/>
            <person name="Ishii H."/>
            <person name="Satoh N."/>
            <person name="Nishiyama T."/>
            <person name="Hasebe M."/>
            <person name="Maruyama T."/>
            <person name="Minagawa J."/>
            <person name="Obokata J."/>
            <person name="Shigenobu S."/>
        </authorList>
    </citation>
    <scope>NUCLEOTIDE SEQUENCE [LARGE SCALE GENOMIC DNA]</scope>
</reference>
<sequence>MLLLIFSELEKTKDSPASKSKENGEQSKGKQSTGSGLTSLDGLPSLTTGRGSDLGSLAGAPPLGRAKTSAKETSLNDSDLDKNLRAIDKRMVDLGLDSQNDDYEYEDDFSPEHSLSQKSPRNSKAENKAENGSIAEEIDDEEIDEISIEADDLLRSEKSGFDELTTDHSISQADGGFDYMEDPVLP</sequence>
<dbReference type="AlphaFoldDB" id="A0AAV4AAM3"/>
<feature type="region of interest" description="Disordered" evidence="1">
    <location>
        <begin position="98"/>
        <end position="144"/>
    </location>
</feature>
<feature type="compositionally biased region" description="Acidic residues" evidence="1">
    <location>
        <begin position="99"/>
        <end position="109"/>
    </location>
</feature>
<dbReference type="Proteomes" id="UP000735302">
    <property type="component" value="Unassembled WGS sequence"/>
</dbReference>
<feature type="compositionally biased region" description="Polar residues" evidence="1">
    <location>
        <begin position="29"/>
        <end position="38"/>
    </location>
</feature>
<keyword evidence="3" id="KW-1185">Reference proteome</keyword>
<evidence type="ECO:0000256" key="1">
    <source>
        <dbReference type="SAM" id="MobiDB-lite"/>
    </source>
</evidence>
<name>A0AAV4AAM3_9GAST</name>
<feature type="compositionally biased region" description="Polar residues" evidence="1">
    <location>
        <begin position="113"/>
        <end position="122"/>
    </location>
</feature>
<feature type="region of interest" description="Disordered" evidence="1">
    <location>
        <begin position="165"/>
        <end position="186"/>
    </location>
</feature>
<proteinExistence type="predicted"/>